<keyword evidence="3" id="KW-1185">Reference proteome</keyword>
<dbReference type="InterPro" id="IPR011059">
    <property type="entry name" value="Metal-dep_hydrolase_composite"/>
</dbReference>
<name>A0ABV2WJ32_9NOCA</name>
<dbReference type="SUPFAM" id="SSF51338">
    <property type="entry name" value="Composite domain of metallo-dependent hydrolases"/>
    <property type="match status" value="1"/>
</dbReference>
<dbReference type="InterPro" id="IPR032466">
    <property type="entry name" value="Metal_Hydrolase"/>
</dbReference>
<evidence type="ECO:0000313" key="2">
    <source>
        <dbReference type="EMBL" id="MEU1950887.1"/>
    </source>
</evidence>
<proteinExistence type="predicted"/>
<dbReference type="PANTHER" id="PTHR43135">
    <property type="entry name" value="ALPHA-D-RIBOSE 1-METHYLPHOSPHONATE 5-TRIPHOSPHATE DIPHOSPHATASE"/>
    <property type="match status" value="1"/>
</dbReference>
<accession>A0ABV2WJ32</accession>
<dbReference type="Gene3D" id="2.30.40.10">
    <property type="entry name" value="Urease, subunit C, domain 1"/>
    <property type="match status" value="1"/>
</dbReference>
<dbReference type="RefSeq" id="WP_030521076.1">
    <property type="nucleotide sequence ID" value="NZ_JBEYBD010000013.1"/>
</dbReference>
<dbReference type="CDD" id="cd01299">
    <property type="entry name" value="Met_dep_hydrolase_A"/>
    <property type="match status" value="1"/>
</dbReference>
<dbReference type="InterPro" id="IPR051781">
    <property type="entry name" value="Metallo-dep_Hydrolase"/>
</dbReference>
<organism evidence="2 3">
    <name type="scientific">Nocardia rhamnosiphila</name>
    <dbReference type="NCBI Taxonomy" id="426716"/>
    <lineage>
        <taxon>Bacteria</taxon>
        <taxon>Bacillati</taxon>
        <taxon>Actinomycetota</taxon>
        <taxon>Actinomycetes</taxon>
        <taxon>Mycobacteriales</taxon>
        <taxon>Nocardiaceae</taxon>
        <taxon>Nocardia</taxon>
    </lineage>
</organism>
<feature type="domain" description="Amidohydrolase-related" evidence="1">
    <location>
        <begin position="48"/>
        <end position="399"/>
    </location>
</feature>
<dbReference type="InterPro" id="IPR006680">
    <property type="entry name" value="Amidohydro-rel"/>
</dbReference>
<dbReference type="Pfam" id="PF01979">
    <property type="entry name" value="Amidohydro_1"/>
    <property type="match status" value="1"/>
</dbReference>
<dbReference type="InterPro" id="IPR057744">
    <property type="entry name" value="OTAase-like"/>
</dbReference>
<sequence>MLTLRAAGLLDVDTGEIVRPGILRVEGDRIVGVGGEPEGEIVELGDLVLLPGLMDMEVNLLMGGRGETGLVSSVQDDPPLRMLRAVGNARRTLRAGFTTVRNLGLFVKTGGYLLDVALGKAIDAGWIDGPRIVPAGHAITPTGGHLDPTMFAAFAPNVLQLTLEEGIANGVDEVRKAVRYQIKHGAQLIKICVSGGVMSLTGAPGAQHYSSEELRAIVDEAHRRGLRVAAHTHGAEAVKEAVRAGIDCIEHGFLVDDEAIDMMVQAGTYLVPTTRLADAMDVSKAAPELQAKAAEMFPKARTSVKAAFDAGVKIAVGTDAPAIPHGRNADELVALVERGMDPLSVLRAATVTAADLIQVNDRGRLAEGLLADVIGVPGDPLADITVTQQVRFVMKGGKVYGGNR</sequence>
<dbReference type="Gene3D" id="3.20.20.140">
    <property type="entry name" value="Metal-dependent hydrolases"/>
    <property type="match status" value="1"/>
</dbReference>
<dbReference type="GeneID" id="96245530"/>
<comment type="caution">
    <text evidence="2">The sequence shown here is derived from an EMBL/GenBank/DDBJ whole genome shotgun (WGS) entry which is preliminary data.</text>
</comment>
<evidence type="ECO:0000313" key="3">
    <source>
        <dbReference type="Proteomes" id="UP001550628"/>
    </source>
</evidence>
<evidence type="ECO:0000259" key="1">
    <source>
        <dbReference type="Pfam" id="PF01979"/>
    </source>
</evidence>
<dbReference type="Proteomes" id="UP001550628">
    <property type="component" value="Unassembled WGS sequence"/>
</dbReference>
<reference evidence="2 3" key="1">
    <citation type="submission" date="2024-06" db="EMBL/GenBank/DDBJ databases">
        <title>The Natural Products Discovery Center: Release of the First 8490 Sequenced Strains for Exploring Actinobacteria Biosynthetic Diversity.</title>
        <authorList>
            <person name="Kalkreuter E."/>
            <person name="Kautsar S.A."/>
            <person name="Yang D."/>
            <person name="Bader C.D."/>
            <person name="Teijaro C.N."/>
            <person name="Fluegel L."/>
            <person name="Davis C.M."/>
            <person name="Simpson J.R."/>
            <person name="Lauterbach L."/>
            <person name="Steele A.D."/>
            <person name="Gui C."/>
            <person name="Meng S."/>
            <person name="Li G."/>
            <person name="Viehrig K."/>
            <person name="Ye F."/>
            <person name="Su P."/>
            <person name="Kiefer A.F."/>
            <person name="Nichols A."/>
            <person name="Cepeda A.J."/>
            <person name="Yan W."/>
            <person name="Fan B."/>
            <person name="Jiang Y."/>
            <person name="Adhikari A."/>
            <person name="Zheng C.-J."/>
            <person name="Schuster L."/>
            <person name="Cowan T.M."/>
            <person name="Smanski M.J."/>
            <person name="Chevrette M.G."/>
            <person name="De Carvalho L.P.S."/>
            <person name="Shen B."/>
        </authorList>
    </citation>
    <scope>NUCLEOTIDE SEQUENCE [LARGE SCALE GENOMIC DNA]</scope>
    <source>
        <strain evidence="2 3">NPDC019708</strain>
    </source>
</reference>
<gene>
    <name evidence="2" type="ORF">ABZ510_03420</name>
</gene>
<dbReference type="SUPFAM" id="SSF51556">
    <property type="entry name" value="Metallo-dependent hydrolases"/>
    <property type="match status" value="1"/>
</dbReference>
<dbReference type="PANTHER" id="PTHR43135:SF3">
    <property type="entry name" value="ALPHA-D-RIBOSE 1-METHYLPHOSPHONATE 5-TRIPHOSPHATE DIPHOSPHATASE"/>
    <property type="match status" value="1"/>
</dbReference>
<dbReference type="EMBL" id="JBEYBF010000002">
    <property type="protein sequence ID" value="MEU1950887.1"/>
    <property type="molecule type" value="Genomic_DNA"/>
</dbReference>
<protein>
    <submittedName>
        <fullName evidence="2">Amidohydrolase family protein</fullName>
    </submittedName>
</protein>